<dbReference type="SMART" id="SM00248">
    <property type="entry name" value="ANK"/>
    <property type="match status" value="3"/>
</dbReference>
<protein>
    <submittedName>
        <fullName evidence="16">Usher syndrome type-1G protein homolog</fullName>
    </submittedName>
</protein>
<keyword evidence="11" id="KW-0472">Membrane</keyword>
<name>A0A8X7CFL5_9ARAC</name>
<evidence type="ECO:0000256" key="9">
    <source>
        <dbReference type="ARBA" id="ARBA00023028"/>
    </source>
</evidence>
<keyword evidence="7" id="KW-0528">Neurotoxin</keyword>
<dbReference type="GO" id="GO:0090729">
    <property type="term" value="F:toxin activity"/>
    <property type="evidence" value="ECO:0007669"/>
    <property type="project" value="UniProtKB-KW"/>
</dbReference>
<keyword evidence="13" id="KW-0175">Coiled coil</keyword>
<evidence type="ECO:0000313" key="17">
    <source>
        <dbReference type="Proteomes" id="UP000886998"/>
    </source>
</evidence>
<evidence type="ECO:0000256" key="7">
    <source>
        <dbReference type="ARBA" id="ARBA00022699"/>
    </source>
</evidence>
<dbReference type="FunFam" id="1.25.40.20:FF:000074">
    <property type="entry name" value="Usher syndrome type-1G protein isoform X1"/>
    <property type="match status" value="1"/>
</dbReference>
<dbReference type="PANTHER" id="PTHR24201">
    <property type="entry name" value="ANK_REP_REGION DOMAIN-CONTAINING PROTEIN"/>
    <property type="match status" value="1"/>
</dbReference>
<feature type="repeat" description="ANK" evidence="12">
    <location>
        <begin position="157"/>
        <end position="189"/>
    </location>
</feature>
<reference evidence="16" key="1">
    <citation type="submission" date="2020-08" db="EMBL/GenBank/DDBJ databases">
        <title>Multicomponent nature underlies the extraordinary mechanical properties of spider dragline silk.</title>
        <authorList>
            <person name="Kono N."/>
            <person name="Nakamura H."/>
            <person name="Mori M."/>
            <person name="Yoshida Y."/>
            <person name="Ohtoshi R."/>
            <person name="Malay A.D."/>
            <person name="Moran D.A.P."/>
            <person name="Tomita M."/>
            <person name="Numata K."/>
            <person name="Arakawa K."/>
        </authorList>
    </citation>
    <scope>NUCLEOTIDE SEQUENCE</scope>
</reference>
<dbReference type="PANTHER" id="PTHR24201:SF15">
    <property type="entry name" value="ANKYRIN REPEAT DOMAIN-CONTAINING PROTEIN 66"/>
    <property type="match status" value="1"/>
</dbReference>
<dbReference type="Proteomes" id="UP000886998">
    <property type="component" value="Unassembled WGS sequence"/>
</dbReference>
<evidence type="ECO:0000256" key="14">
    <source>
        <dbReference type="SAM" id="MobiDB-lite"/>
    </source>
</evidence>
<feature type="repeat" description="ANK" evidence="12">
    <location>
        <begin position="124"/>
        <end position="156"/>
    </location>
</feature>
<evidence type="ECO:0000256" key="11">
    <source>
        <dbReference type="ARBA" id="ARBA00023298"/>
    </source>
</evidence>
<dbReference type="SUPFAM" id="SSF47769">
    <property type="entry name" value="SAM/Pointed domain"/>
    <property type="match status" value="1"/>
</dbReference>
<dbReference type="InterPro" id="IPR050776">
    <property type="entry name" value="Ank_Repeat/CDKN_Inhibitor"/>
</dbReference>
<dbReference type="PROSITE" id="PS50297">
    <property type="entry name" value="ANK_REP_REGION"/>
    <property type="match status" value="2"/>
</dbReference>
<dbReference type="Gene3D" id="1.25.40.20">
    <property type="entry name" value="Ankyrin repeat-containing domain"/>
    <property type="match status" value="1"/>
</dbReference>
<comment type="subcellular location">
    <subcellularLocation>
        <location evidence="2">Secreted</location>
    </subcellularLocation>
    <subcellularLocation>
        <location evidence="1">Target cell membrane</location>
    </subcellularLocation>
</comment>
<feature type="domain" description="SAM" evidence="15">
    <location>
        <begin position="510"/>
        <end position="575"/>
    </location>
</feature>
<evidence type="ECO:0000256" key="12">
    <source>
        <dbReference type="PROSITE-ProRule" id="PRU00023"/>
    </source>
</evidence>
<proteinExistence type="predicted"/>
<organism evidence="16 17">
    <name type="scientific">Trichonephila inaurata madagascariensis</name>
    <dbReference type="NCBI Taxonomy" id="2747483"/>
    <lineage>
        <taxon>Eukaryota</taxon>
        <taxon>Metazoa</taxon>
        <taxon>Ecdysozoa</taxon>
        <taxon>Arthropoda</taxon>
        <taxon>Chelicerata</taxon>
        <taxon>Arachnida</taxon>
        <taxon>Araneae</taxon>
        <taxon>Araneomorphae</taxon>
        <taxon>Entelegynae</taxon>
        <taxon>Araneoidea</taxon>
        <taxon>Nephilidae</taxon>
        <taxon>Trichonephila</taxon>
        <taxon>Trichonephila inaurata</taxon>
    </lineage>
</organism>
<evidence type="ECO:0000313" key="16">
    <source>
        <dbReference type="EMBL" id="GFY67353.1"/>
    </source>
</evidence>
<feature type="coiled-coil region" evidence="13">
    <location>
        <begin position="240"/>
        <end position="271"/>
    </location>
</feature>
<dbReference type="Gene3D" id="1.10.150.50">
    <property type="entry name" value="Transcription Factor, Ets-1"/>
    <property type="match status" value="1"/>
</dbReference>
<evidence type="ECO:0000256" key="13">
    <source>
        <dbReference type="SAM" id="Coils"/>
    </source>
</evidence>
<dbReference type="InterPro" id="IPR013761">
    <property type="entry name" value="SAM/pointed_sf"/>
</dbReference>
<evidence type="ECO:0000256" key="1">
    <source>
        <dbReference type="ARBA" id="ARBA00004175"/>
    </source>
</evidence>
<dbReference type="GO" id="GO:0006887">
    <property type="term" value="P:exocytosis"/>
    <property type="evidence" value="ECO:0007669"/>
    <property type="project" value="UniProtKB-KW"/>
</dbReference>
<keyword evidence="4" id="KW-0964">Secreted</keyword>
<dbReference type="Pfam" id="PF00536">
    <property type="entry name" value="SAM_1"/>
    <property type="match status" value="1"/>
</dbReference>
<dbReference type="InterPro" id="IPR036770">
    <property type="entry name" value="Ankyrin_rpt-contain_sf"/>
</dbReference>
<gene>
    <name evidence="16" type="primary">Ush1g</name>
    <name evidence="16" type="ORF">TNIN_285891</name>
</gene>
<dbReference type="InterPro" id="IPR001660">
    <property type="entry name" value="SAM"/>
</dbReference>
<feature type="compositionally biased region" description="Basic and acidic residues" evidence="14">
    <location>
        <begin position="466"/>
        <end position="476"/>
    </location>
</feature>
<dbReference type="OrthoDB" id="76949at2759"/>
<dbReference type="GO" id="GO:0044218">
    <property type="term" value="C:other organism cell membrane"/>
    <property type="evidence" value="ECO:0007669"/>
    <property type="project" value="UniProtKB-KW"/>
</dbReference>
<keyword evidence="11" id="KW-1053">Target membrane</keyword>
<dbReference type="GO" id="GO:0044231">
    <property type="term" value="C:host cell presynaptic membrane"/>
    <property type="evidence" value="ECO:0007669"/>
    <property type="project" value="UniProtKB-KW"/>
</dbReference>
<keyword evidence="9" id="KW-0638">Presynaptic neurotoxin</keyword>
<accession>A0A8X7CFL5</accession>
<dbReference type="SUPFAM" id="SSF48403">
    <property type="entry name" value="Ankyrin repeat"/>
    <property type="match status" value="1"/>
</dbReference>
<evidence type="ECO:0000256" key="6">
    <source>
        <dbReference type="ARBA" id="ARBA00022656"/>
    </source>
</evidence>
<evidence type="ECO:0000256" key="5">
    <source>
        <dbReference type="ARBA" id="ARBA00022537"/>
    </source>
</evidence>
<comment type="caution">
    <text evidence="16">The sequence shown here is derived from an EMBL/GenBank/DDBJ whole genome shotgun (WGS) entry which is preliminary data.</text>
</comment>
<evidence type="ECO:0000256" key="2">
    <source>
        <dbReference type="ARBA" id="ARBA00004613"/>
    </source>
</evidence>
<keyword evidence="10 12" id="KW-0040">ANK repeat</keyword>
<evidence type="ECO:0000256" key="4">
    <source>
        <dbReference type="ARBA" id="ARBA00022525"/>
    </source>
</evidence>
<evidence type="ECO:0000259" key="15">
    <source>
        <dbReference type="SMART" id="SM00454"/>
    </source>
</evidence>
<evidence type="ECO:0000256" key="3">
    <source>
        <dbReference type="ARBA" id="ARBA00022483"/>
    </source>
</evidence>
<keyword evidence="3" id="KW-0268">Exocytosis</keyword>
<sequence length="587" mass="65372">MSLYKRQEKKATLPPHTLLRSVSSEAATRLAKHATCEPVRIQRPKPDGESKFEPARSVTDVVRESCIDNFFCFPPPFSLCVIYFEFECDMSGLDKDRFHRAARDGFLDLLRDATRKDCNAPDEDGMTPTLWAAYYGNLDALRLIVGRGGDPDKCDNFGNTALHWAAANGHMNCVSFLVNFGVSLWALDNDFHTPSNVAAMNQRDEIIRYLDDVVARQSALNKKLVQKLKEKAVIDAEKRIKMYQKLQRKAAKKAEKEEKEIEKQRRKLYGSEFQLNGLISKASSLTISSLKRECKITYASPKYSDIISNGAGTTKKGLGAVSKRIQQKKQNVVMTAADFKVRETEMNGKRSIRSLSGLLRDSEVLYVPKYDTQSTTSGGTNNHRRHMKDVFDTKSELSRAISEPDFLHATDSGFGDDVPPMEPSGSIFERPGFGSVAFRNSMSGTLMSLPSTSTEENDDECDDDLDSIRASEKDSDLQNDSVEDSIGSAGSLAQRNNHAPWEDDEGHFDDEGLDATPLVVFLVAHGLMEYTAALAKEKIDLEALMLLTEEDLKTLGLPLGPRRKLAKAIEDRKLAMVTPGDLMDSKL</sequence>
<dbReference type="PROSITE" id="PS50088">
    <property type="entry name" value="ANK_REPEAT"/>
    <property type="match status" value="2"/>
</dbReference>
<dbReference type="EMBL" id="BMAV01016526">
    <property type="protein sequence ID" value="GFY67353.1"/>
    <property type="molecule type" value="Genomic_DNA"/>
</dbReference>
<dbReference type="SMART" id="SM00454">
    <property type="entry name" value="SAM"/>
    <property type="match status" value="1"/>
</dbReference>
<feature type="compositionally biased region" description="Acidic residues" evidence="14">
    <location>
        <begin position="455"/>
        <end position="465"/>
    </location>
</feature>
<dbReference type="InterPro" id="IPR002110">
    <property type="entry name" value="Ankyrin_rpt"/>
</dbReference>
<dbReference type="Pfam" id="PF12796">
    <property type="entry name" value="Ank_2"/>
    <property type="match status" value="1"/>
</dbReference>
<feature type="region of interest" description="Disordered" evidence="14">
    <location>
        <begin position="447"/>
        <end position="509"/>
    </location>
</feature>
<keyword evidence="6" id="KW-0800">Toxin</keyword>
<dbReference type="AlphaFoldDB" id="A0A8X7CFL5"/>
<evidence type="ECO:0000256" key="8">
    <source>
        <dbReference type="ARBA" id="ARBA00022737"/>
    </source>
</evidence>
<keyword evidence="8" id="KW-0677">Repeat</keyword>
<keyword evidence="5" id="KW-1052">Target cell membrane</keyword>
<dbReference type="GO" id="GO:0005576">
    <property type="term" value="C:extracellular region"/>
    <property type="evidence" value="ECO:0007669"/>
    <property type="project" value="UniProtKB-SubCell"/>
</dbReference>
<keyword evidence="17" id="KW-1185">Reference proteome</keyword>
<evidence type="ECO:0000256" key="10">
    <source>
        <dbReference type="ARBA" id="ARBA00023043"/>
    </source>
</evidence>